<dbReference type="Proteomes" id="UP000178532">
    <property type="component" value="Unassembled WGS sequence"/>
</dbReference>
<gene>
    <name evidence="5" type="ORF">A3C19_01575</name>
</gene>
<sequence length="382" mass="41998">MKVLFVSNDPTIFNATSAARARMRTYAALVEELHILSIARADARETHEGNLHLYPVHTWKIFRIRELAKRVHALILERGIEVVSAQDPFEHGLAALRAAQGTSVKLHIQVHTDFLSPWFINSGNWRSPRVRMPLLNRWRRRIADRVLPRANGIRVVSERVKASLIARYGTRTPEPSVIPVAVDPTVPPPARLPAHPSFTFALISVGRLEPEKRVEDILAALSLVIPHYPMAGLFVAGAGSERGKLERMTRRLGLANNVIFLGDRPDARALMASAQAFIQTSAYEGYGRTLIEAALAKVPIITTDVGIVGEVFKGYEDVLAVPVADPTALSLAIVGFIEDVAVRHELPMRAEVSARTHLAEAGDIPTRVCADLLRAMDGNSNS</sequence>
<dbReference type="SUPFAM" id="SSF53756">
    <property type="entry name" value="UDP-Glycosyltransferase/glycogen phosphorylase"/>
    <property type="match status" value="1"/>
</dbReference>
<dbReference type="EMBL" id="MFLI01000020">
    <property type="protein sequence ID" value="OGG61424.1"/>
    <property type="molecule type" value="Genomic_DNA"/>
</dbReference>
<dbReference type="AlphaFoldDB" id="A0A1F6DJ08"/>
<comment type="caution">
    <text evidence="5">The sequence shown here is derived from an EMBL/GenBank/DDBJ whole genome shotgun (WGS) entry which is preliminary data.</text>
</comment>
<reference evidence="5 6" key="1">
    <citation type="journal article" date="2016" name="Nat. Commun.">
        <title>Thousands of microbial genomes shed light on interconnected biogeochemical processes in an aquifer system.</title>
        <authorList>
            <person name="Anantharaman K."/>
            <person name="Brown C.T."/>
            <person name="Hug L.A."/>
            <person name="Sharon I."/>
            <person name="Castelle C.J."/>
            <person name="Probst A.J."/>
            <person name="Thomas B.C."/>
            <person name="Singh A."/>
            <person name="Wilkins M.J."/>
            <person name="Karaoz U."/>
            <person name="Brodie E.L."/>
            <person name="Williams K.H."/>
            <person name="Hubbard S.S."/>
            <person name="Banfield J.F."/>
        </authorList>
    </citation>
    <scope>NUCLEOTIDE SEQUENCE [LARGE SCALE GENOMIC DNA]</scope>
</reference>
<evidence type="ECO:0008006" key="7">
    <source>
        <dbReference type="Google" id="ProtNLM"/>
    </source>
</evidence>
<dbReference type="STRING" id="1798495.A3C19_01575"/>
<dbReference type="PANTHER" id="PTHR12526:SF510">
    <property type="entry name" value="D-INOSITOL 3-PHOSPHATE GLYCOSYLTRANSFERASE"/>
    <property type="match status" value="1"/>
</dbReference>
<evidence type="ECO:0000259" key="4">
    <source>
        <dbReference type="Pfam" id="PF13439"/>
    </source>
</evidence>
<dbReference type="InterPro" id="IPR028098">
    <property type="entry name" value="Glyco_trans_4-like_N"/>
</dbReference>
<keyword evidence="1" id="KW-0328">Glycosyltransferase</keyword>
<accession>A0A1F6DJ08</accession>
<dbReference type="PANTHER" id="PTHR12526">
    <property type="entry name" value="GLYCOSYLTRANSFERASE"/>
    <property type="match status" value="1"/>
</dbReference>
<dbReference type="Pfam" id="PF00534">
    <property type="entry name" value="Glycos_transf_1"/>
    <property type="match status" value="1"/>
</dbReference>
<feature type="domain" description="Glycosyltransferase subfamily 4-like N-terminal" evidence="4">
    <location>
        <begin position="45"/>
        <end position="185"/>
    </location>
</feature>
<evidence type="ECO:0000256" key="2">
    <source>
        <dbReference type="ARBA" id="ARBA00022679"/>
    </source>
</evidence>
<evidence type="ECO:0000256" key="1">
    <source>
        <dbReference type="ARBA" id="ARBA00022676"/>
    </source>
</evidence>
<keyword evidence="2" id="KW-0808">Transferase</keyword>
<evidence type="ECO:0000313" key="6">
    <source>
        <dbReference type="Proteomes" id="UP000178532"/>
    </source>
</evidence>
<dbReference type="InterPro" id="IPR001296">
    <property type="entry name" value="Glyco_trans_1"/>
</dbReference>
<name>A0A1F6DJ08_9BACT</name>
<dbReference type="GO" id="GO:0016757">
    <property type="term" value="F:glycosyltransferase activity"/>
    <property type="evidence" value="ECO:0007669"/>
    <property type="project" value="UniProtKB-KW"/>
</dbReference>
<feature type="domain" description="Glycosyl transferase family 1" evidence="3">
    <location>
        <begin position="202"/>
        <end position="345"/>
    </location>
</feature>
<evidence type="ECO:0000259" key="3">
    <source>
        <dbReference type="Pfam" id="PF00534"/>
    </source>
</evidence>
<dbReference type="Pfam" id="PF13439">
    <property type="entry name" value="Glyco_transf_4"/>
    <property type="match status" value="1"/>
</dbReference>
<dbReference type="Gene3D" id="3.40.50.2000">
    <property type="entry name" value="Glycogen Phosphorylase B"/>
    <property type="match status" value="2"/>
</dbReference>
<evidence type="ECO:0000313" key="5">
    <source>
        <dbReference type="EMBL" id="OGG61424.1"/>
    </source>
</evidence>
<protein>
    <recommendedName>
        <fullName evidence="7">Glycosyltransferase subfamily 4-like N-terminal domain-containing protein</fullName>
    </recommendedName>
</protein>
<organism evidence="5 6">
    <name type="scientific">Candidatus Kaiserbacteria bacterium RIFCSPHIGHO2_02_FULL_54_22</name>
    <dbReference type="NCBI Taxonomy" id="1798495"/>
    <lineage>
        <taxon>Bacteria</taxon>
        <taxon>Candidatus Kaiseribacteriota</taxon>
    </lineage>
</organism>
<proteinExistence type="predicted"/>